<evidence type="ECO:0000259" key="5">
    <source>
        <dbReference type="Pfam" id="PF25944"/>
    </source>
</evidence>
<dbReference type="Gene3D" id="2.40.420.20">
    <property type="match status" value="1"/>
</dbReference>
<dbReference type="Pfam" id="PF25944">
    <property type="entry name" value="Beta-barrel_RND"/>
    <property type="match status" value="1"/>
</dbReference>
<name>A0ABS1CDT6_9GAMM</name>
<dbReference type="Pfam" id="PF25917">
    <property type="entry name" value="BSH_RND"/>
    <property type="match status" value="1"/>
</dbReference>
<dbReference type="NCBIfam" id="TIGR01730">
    <property type="entry name" value="RND_mfp"/>
    <property type="match status" value="1"/>
</dbReference>
<dbReference type="Gene3D" id="1.10.287.470">
    <property type="entry name" value="Helix hairpin bin"/>
    <property type="match status" value="1"/>
</dbReference>
<dbReference type="InterPro" id="IPR006143">
    <property type="entry name" value="RND_pump_MFP"/>
</dbReference>
<feature type="domain" description="Multidrug resistance protein MdtA-like C-terminal permuted SH3" evidence="6">
    <location>
        <begin position="319"/>
        <end position="379"/>
    </location>
</feature>
<feature type="domain" description="Multidrug resistance protein MdtA-like barrel-sandwich hybrid" evidence="4">
    <location>
        <begin position="86"/>
        <end position="219"/>
    </location>
</feature>
<evidence type="ECO:0000259" key="3">
    <source>
        <dbReference type="Pfam" id="PF25876"/>
    </source>
</evidence>
<organism evidence="7 8">
    <name type="scientific">Thiohalocapsa halophila</name>
    <dbReference type="NCBI Taxonomy" id="69359"/>
    <lineage>
        <taxon>Bacteria</taxon>
        <taxon>Pseudomonadati</taxon>
        <taxon>Pseudomonadota</taxon>
        <taxon>Gammaproteobacteria</taxon>
        <taxon>Chromatiales</taxon>
        <taxon>Chromatiaceae</taxon>
        <taxon>Thiohalocapsa</taxon>
    </lineage>
</organism>
<evidence type="ECO:0000313" key="7">
    <source>
        <dbReference type="EMBL" id="MBK1630062.1"/>
    </source>
</evidence>
<comment type="similarity">
    <text evidence="2">Belongs to the membrane fusion protein (MFP) (TC 8.A.1) family.</text>
</comment>
<sequence length="397" mass="43233">MPPKCIEARLAPRPFYPSNLHGVHMRRSLGLILLSTMIALVGCEPGEQAAGPAVAAPPPAVGVATVREREITPSMEFVGRVEAIDAVDLVARVQGFLEERAFEEGAMVESGDLLFRIEREPFQASVTARQADVERATATLTNARLQRERLEPLIERGGATQAQLDAAVAAEQEASAAVDAARAALQRAEIELSYTEIRAPFTGRIGRVEFAEGAVVGPGSGPLARLVRIDPIFVNIPVNDRTMLAVRRMQDGSDQFRPYVRLADNSMLDEPGRFEFFDPEVDPTTDTVRVRASFDNDQELLLPGQFVTVVSRATEPERAMVVPQIAVQQDQAGRFVLVVTPDNEVQLARVELGARVDTDWIVESGLQTGQHVIVEGVQKARPGMVVQPNPATLYDEG</sequence>
<evidence type="ECO:0000313" key="8">
    <source>
        <dbReference type="Proteomes" id="UP000748752"/>
    </source>
</evidence>
<comment type="subcellular location">
    <subcellularLocation>
        <location evidence="1">Cell inner membrane</location>
        <topology evidence="1">Lipid-anchor</topology>
    </subcellularLocation>
</comment>
<accession>A0ABS1CDT6</accession>
<dbReference type="Proteomes" id="UP000748752">
    <property type="component" value="Unassembled WGS sequence"/>
</dbReference>
<comment type="caution">
    <text evidence="7">The sequence shown here is derived from an EMBL/GenBank/DDBJ whole genome shotgun (WGS) entry which is preliminary data.</text>
</comment>
<reference evidence="7 8" key="1">
    <citation type="journal article" date="2020" name="Microorganisms">
        <title>Osmotic Adaptation and Compatible Solute Biosynthesis of Phototrophic Bacteria as Revealed from Genome Analyses.</title>
        <authorList>
            <person name="Imhoff J.F."/>
            <person name="Rahn T."/>
            <person name="Kunzel S."/>
            <person name="Keller A."/>
            <person name="Neulinger S.C."/>
        </authorList>
    </citation>
    <scope>NUCLEOTIDE SEQUENCE [LARGE SCALE GENOMIC DNA]</scope>
    <source>
        <strain evidence="7 8">DSM 6210</strain>
    </source>
</reference>
<gene>
    <name evidence="7" type="ORF">CKO31_04765</name>
</gene>
<keyword evidence="8" id="KW-1185">Reference proteome</keyword>
<evidence type="ECO:0000256" key="2">
    <source>
        <dbReference type="ARBA" id="ARBA00009477"/>
    </source>
</evidence>
<evidence type="ECO:0000259" key="4">
    <source>
        <dbReference type="Pfam" id="PF25917"/>
    </source>
</evidence>
<dbReference type="Gene3D" id="2.40.30.170">
    <property type="match status" value="1"/>
</dbReference>
<dbReference type="InterPro" id="IPR058627">
    <property type="entry name" value="MdtA-like_C"/>
</dbReference>
<evidence type="ECO:0000256" key="1">
    <source>
        <dbReference type="ARBA" id="ARBA00004519"/>
    </source>
</evidence>
<protein>
    <recommendedName>
        <fullName evidence="9">Efflux RND transporter periplasmic adaptor subunit</fullName>
    </recommendedName>
</protein>
<feature type="domain" description="Multidrug resistance protein MdtA-like alpha-helical hairpin" evidence="3">
    <location>
        <begin position="129"/>
        <end position="195"/>
    </location>
</feature>
<dbReference type="Gene3D" id="2.40.50.100">
    <property type="match status" value="1"/>
</dbReference>
<dbReference type="Pfam" id="PF25967">
    <property type="entry name" value="RND-MFP_C"/>
    <property type="match status" value="1"/>
</dbReference>
<dbReference type="SUPFAM" id="SSF111369">
    <property type="entry name" value="HlyD-like secretion proteins"/>
    <property type="match status" value="1"/>
</dbReference>
<dbReference type="InterPro" id="IPR058625">
    <property type="entry name" value="MdtA-like_BSH"/>
</dbReference>
<dbReference type="InterPro" id="IPR058624">
    <property type="entry name" value="MdtA-like_HH"/>
</dbReference>
<dbReference type="PANTHER" id="PTHR30158">
    <property type="entry name" value="ACRA/E-RELATED COMPONENT OF DRUG EFFLUX TRANSPORTER"/>
    <property type="match status" value="1"/>
</dbReference>
<dbReference type="PANTHER" id="PTHR30158:SF3">
    <property type="entry name" value="MULTIDRUG EFFLUX PUMP SUBUNIT ACRA-RELATED"/>
    <property type="match status" value="1"/>
</dbReference>
<feature type="domain" description="Multidrug resistance protein MdtA-like beta-barrel" evidence="5">
    <location>
        <begin position="231"/>
        <end position="309"/>
    </location>
</feature>
<proteinExistence type="inferred from homology"/>
<evidence type="ECO:0000259" key="6">
    <source>
        <dbReference type="Pfam" id="PF25967"/>
    </source>
</evidence>
<dbReference type="EMBL" id="NRRV01000008">
    <property type="protein sequence ID" value="MBK1630062.1"/>
    <property type="molecule type" value="Genomic_DNA"/>
</dbReference>
<dbReference type="Pfam" id="PF25876">
    <property type="entry name" value="HH_MFP_RND"/>
    <property type="match status" value="1"/>
</dbReference>
<dbReference type="InterPro" id="IPR058626">
    <property type="entry name" value="MdtA-like_b-barrel"/>
</dbReference>
<evidence type="ECO:0008006" key="9">
    <source>
        <dbReference type="Google" id="ProtNLM"/>
    </source>
</evidence>